<feature type="compositionally biased region" description="Low complexity" evidence="1">
    <location>
        <begin position="1"/>
        <end position="21"/>
    </location>
</feature>
<dbReference type="Antibodypedia" id="18019">
    <property type="antibodies" value="53 antibodies from 19 providers"/>
</dbReference>
<organism evidence="2 4">
    <name type="scientific">Mus musculus</name>
    <name type="common">Mouse</name>
    <dbReference type="NCBI Taxonomy" id="10090"/>
    <lineage>
        <taxon>Eukaryota</taxon>
        <taxon>Metazoa</taxon>
        <taxon>Chordata</taxon>
        <taxon>Craniata</taxon>
        <taxon>Vertebrata</taxon>
        <taxon>Euteleostomi</taxon>
        <taxon>Mammalia</taxon>
        <taxon>Eutheria</taxon>
        <taxon>Euarchontoglires</taxon>
        <taxon>Glires</taxon>
        <taxon>Rodentia</taxon>
        <taxon>Myomorpha</taxon>
        <taxon>Muroidea</taxon>
        <taxon>Muridae</taxon>
        <taxon>Murinae</taxon>
        <taxon>Mus</taxon>
        <taxon>Mus</taxon>
    </lineage>
</organism>
<dbReference type="HOGENOM" id="CLU_3175195_0_0_1"/>
<dbReference type="VEuPathDB" id="HostDB:ENSMUSG00000032413"/>
<reference evidence="2 4" key="1">
    <citation type="journal article" date="2009" name="PLoS Biol.">
        <title>Lineage-specific biology revealed by a finished genome assembly of the mouse.</title>
        <authorList>
            <consortium name="Mouse Genome Sequencing Consortium"/>
            <person name="Church D.M."/>
            <person name="Goodstadt L."/>
            <person name="Hillier L.W."/>
            <person name="Zody M.C."/>
            <person name="Goldstein S."/>
            <person name="She X."/>
            <person name="Bult C.J."/>
            <person name="Agarwala R."/>
            <person name="Cherry J.L."/>
            <person name="DiCuccio M."/>
            <person name="Hlavina W."/>
            <person name="Kapustin Y."/>
            <person name="Meric P."/>
            <person name="Maglott D."/>
            <person name="Birtle Z."/>
            <person name="Marques A.C."/>
            <person name="Graves T."/>
            <person name="Zhou S."/>
            <person name="Teague B."/>
            <person name="Potamousis K."/>
            <person name="Churas C."/>
            <person name="Place M."/>
            <person name="Herschleb J."/>
            <person name="Runnheim R."/>
            <person name="Forrest D."/>
            <person name="Amos-Landgraf J."/>
            <person name="Schwartz D.C."/>
            <person name="Cheng Z."/>
            <person name="Lindblad-Toh K."/>
            <person name="Eichler E.E."/>
            <person name="Ponting C.P."/>
        </authorList>
    </citation>
    <scope>NUCLEOTIDE SEQUENCE [LARGE SCALE GENOMIC DNA]</scope>
    <source>
        <strain evidence="2 4">C57BL/6J</strain>
    </source>
</reference>
<accession>D3YZE9</accession>
<evidence type="ECO:0000313" key="3">
    <source>
        <dbReference type="MGI" id="MGI:2149960"/>
    </source>
</evidence>
<dbReference type="GeneTree" id="ENSGT00940000158201"/>
<dbReference type="AGR" id="MGI:2149960"/>
<reference evidence="2" key="4">
    <citation type="submission" date="2025-09" db="UniProtKB">
        <authorList>
            <consortium name="Ensembl"/>
        </authorList>
    </citation>
    <scope>IDENTIFICATION</scope>
    <source>
        <strain evidence="2">C57BL/6J</strain>
    </source>
</reference>
<dbReference type="MGI" id="MGI:2149960">
    <property type="gene designation" value="Rasa2"/>
</dbReference>
<feature type="region of interest" description="Disordered" evidence="1">
    <location>
        <begin position="1"/>
        <end position="32"/>
    </location>
</feature>
<evidence type="ECO:0000256" key="1">
    <source>
        <dbReference type="SAM" id="MobiDB-lite"/>
    </source>
</evidence>
<proteinExistence type="predicted"/>
<reference evidence="2 4" key="2">
    <citation type="journal article" date="2011" name="PLoS Biol.">
        <title>Modernizing reference genome assemblies.</title>
        <authorList>
            <person name="Church D.M."/>
            <person name="Schneider V.A."/>
            <person name="Graves T."/>
            <person name="Auger K."/>
            <person name="Cunningham F."/>
            <person name="Bouk N."/>
            <person name="Chen H.C."/>
            <person name="Agarwala R."/>
            <person name="McLaren W.M."/>
            <person name="Ritchie G.R."/>
            <person name="Albracht D."/>
            <person name="Kremitzki M."/>
            <person name="Rock S."/>
            <person name="Kotkiewicz H."/>
            <person name="Kremitzki C."/>
            <person name="Wollam A."/>
            <person name="Trani L."/>
            <person name="Fulton L."/>
            <person name="Fulton R."/>
            <person name="Matthews L."/>
            <person name="Whitehead S."/>
            <person name="Chow W."/>
            <person name="Torrance J."/>
            <person name="Dunn M."/>
            <person name="Harden G."/>
            <person name="Threadgold G."/>
            <person name="Wood J."/>
            <person name="Collins J."/>
            <person name="Heath P."/>
            <person name="Griffiths G."/>
            <person name="Pelan S."/>
            <person name="Grafham D."/>
            <person name="Eichler E.E."/>
            <person name="Weinstock G."/>
            <person name="Mardis E.R."/>
            <person name="Wilson R.K."/>
            <person name="Howe K."/>
            <person name="Flicek P."/>
            <person name="Hubbard T."/>
        </authorList>
    </citation>
    <scope>NUCLEOTIDE SEQUENCE [LARGE SCALE GENOMIC DNA]</scope>
    <source>
        <strain evidence="2 4">C57BL/6J</strain>
    </source>
</reference>
<name>D3YZE9_MOUSE</name>
<evidence type="ECO:0000313" key="4">
    <source>
        <dbReference type="Proteomes" id="UP000000589"/>
    </source>
</evidence>
<dbReference type="ExpressionAtlas" id="D3YZE9">
    <property type="expression patterns" value="baseline and differential"/>
</dbReference>
<dbReference type="AlphaFoldDB" id="D3YZE9"/>
<reference evidence="2" key="3">
    <citation type="submission" date="2025-08" db="UniProtKB">
        <authorList>
            <consortium name="Ensembl"/>
        </authorList>
    </citation>
    <scope>IDENTIFICATION</scope>
    <source>
        <strain evidence="2">C57BL/6J</strain>
    </source>
</reference>
<protein>
    <submittedName>
        <fullName evidence="2">RAS p21 protein activator 2</fullName>
    </submittedName>
</protein>
<dbReference type="Proteomes" id="UP000000589">
    <property type="component" value="Chromosome 9"/>
</dbReference>
<dbReference type="Bgee" id="ENSMUSG00000032413">
    <property type="expression patterns" value="Expressed in rostral migratory stream and 249 other cell types or tissues"/>
</dbReference>
<dbReference type="Ensembl" id="ENSMUST00000128346.8">
    <property type="protein sequence ID" value="ENSMUSP00000115629.3"/>
    <property type="gene ID" value="ENSMUSG00000032413.13"/>
</dbReference>
<gene>
    <name evidence="2 3" type="primary">Rasa2</name>
</gene>
<sequence>MAAAAPAAAASPEAPAVSGSADPETGDEDSREMKQKIYCHILDPTKCAIVSAL</sequence>
<evidence type="ECO:0000313" key="2">
    <source>
        <dbReference type="Ensembl" id="ENSMUSP00000115629.3"/>
    </source>
</evidence>
<keyword evidence="4" id="KW-1185">Reference proteome</keyword>